<gene>
    <name evidence="1" type="primary">ORF58810</name>
</gene>
<organism evidence="1">
    <name type="scientific">Arion vulgaris</name>
    <dbReference type="NCBI Taxonomy" id="1028688"/>
    <lineage>
        <taxon>Eukaryota</taxon>
        <taxon>Metazoa</taxon>
        <taxon>Spiralia</taxon>
        <taxon>Lophotrochozoa</taxon>
        <taxon>Mollusca</taxon>
        <taxon>Gastropoda</taxon>
        <taxon>Heterobranchia</taxon>
        <taxon>Euthyneura</taxon>
        <taxon>Panpulmonata</taxon>
        <taxon>Eupulmonata</taxon>
        <taxon>Stylommatophora</taxon>
        <taxon>Helicina</taxon>
        <taxon>Arionoidea</taxon>
        <taxon>Arionidae</taxon>
        <taxon>Arion</taxon>
    </lineage>
</organism>
<evidence type="ECO:0000313" key="1">
    <source>
        <dbReference type="EMBL" id="CEK66450.1"/>
    </source>
</evidence>
<proteinExistence type="predicted"/>
<name>A0A0B6ZFH2_9EUPU</name>
<accession>A0A0B6ZFH2</accession>
<sequence length="49" mass="5617">MLSKLLKQNQSDQGHIILRGAFLIIHQSWEAIKNQRPGSGEQLLRPYAM</sequence>
<dbReference type="EMBL" id="HACG01019585">
    <property type="protein sequence ID" value="CEK66450.1"/>
    <property type="molecule type" value="Transcribed_RNA"/>
</dbReference>
<protein>
    <submittedName>
        <fullName evidence="1">Uncharacterized protein</fullName>
    </submittedName>
</protein>
<dbReference type="AlphaFoldDB" id="A0A0B6ZFH2"/>
<reference evidence="1" key="1">
    <citation type="submission" date="2014-12" db="EMBL/GenBank/DDBJ databases">
        <title>Insight into the proteome of Arion vulgaris.</title>
        <authorList>
            <person name="Aradska J."/>
            <person name="Bulat T."/>
            <person name="Smidak R."/>
            <person name="Sarate P."/>
            <person name="Gangsoo J."/>
            <person name="Sialana F."/>
            <person name="Bilban M."/>
            <person name="Lubec G."/>
        </authorList>
    </citation>
    <scope>NUCLEOTIDE SEQUENCE</scope>
    <source>
        <tissue evidence="1">Skin</tissue>
    </source>
</reference>